<dbReference type="Pfam" id="PF02311">
    <property type="entry name" value="AraC_binding"/>
    <property type="match status" value="1"/>
</dbReference>
<proteinExistence type="predicted"/>
<dbReference type="InterPro" id="IPR009057">
    <property type="entry name" value="Homeodomain-like_sf"/>
</dbReference>
<protein>
    <submittedName>
        <fullName evidence="5">AraC family transcriptional regulator</fullName>
    </submittedName>
</protein>
<dbReference type="PANTHER" id="PTHR43280:SF30">
    <property type="entry name" value="MMSAB OPERON REGULATORY PROTEIN"/>
    <property type="match status" value="1"/>
</dbReference>
<evidence type="ECO:0000256" key="1">
    <source>
        <dbReference type="ARBA" id="ARBA00023015"/>
    </source>
</evidence>
<keyword evidence="1" id="KW-0805">Transcription regulation</keyword>
<dbReference type="EMBL" id="VAUV01000011">
    <property type="protein sequence ID" value="TLD69814.1"/>
    <property type="molecule type" value="Genomic_DNA"/>
</dbReference>
<dbReference type="SMART" id="SM00342">
    <property type="entry name" value="HTH_ARAC"/>
    <property type="match status" value="1"/>
</dbReference>
<name>A0A5R8KBY3_9BACT</name>
<dbReference type="Proteomes" id="UP000306196">
    <property type="component" value="Unassembled WGS sequence"/>
</dbReference>
<evidence type="ECO:0000313" key="6">
    <source>
        <dbReference type="Proteomes" id="UP000306196"/>
    </source>
</evidence>
<evidence type="ECO:0000259" key="4">
    <source>
        <dbReference type="PROSITE" id="PS01124"/>
    </source>
</evidence>
<dbReference type="GO" id="GO:0043565">
    <property type="term" value="F:sequence-specific DNA binding"/>
    <property type="evidence" value="ECO:0007669"/>
    <property type="project" value="InterPro"/>
</dbReference>
<evidence type="ECO:0000256" key="3">
    <source>
        <dbReference type="ARBA" id="ARBA00023163"/>
    </source>
</evidence>
<evidence type="ECO:0000256" key="2">
    <source>
        <dbReference type="ARBA" id="ARBA00023125"/>
    </source>
</evidence>
<dbReference type="InterPro" id="IPR003313">
    <property type="entry name" value="AraC-bd"/>
</dbReference>
<reference evidence="5 6" key="1">
    <citation type="submission" date="2019-05" db="EMBL/GenBank/DDBJ databases">
        <title>Verrucobacter flavum gen. nov., sp. nov. a new member of the family Verrucomicrobiaceae.</title>
        <authorList>
            <person name="Szuroczki S."/>
            <person name="Abbaszade G."/>
            <person name="Szabo A."/>
            <person name="Felfoldi T."/>
            <person name="Schumann P."/>
            <person name="Boka K."/>
            <person name="Keki Z."/>
            <person name="Toumi M."/>
            <person name="Toth E."/>
        </authorList>
    </citation>
    <scope>NUCLEOTIDE SEQUENCE [LARGE SCALE GENOMIC DNA]</scope>
    <source>
        <strain evidence="5 6">MG-N-17</strain>
    </source>
</reference>
<comment type="caution">
    <text evidence="5">The sequence shown here is derived from an EMBL/GenBank/DDBJ whole genome shotgun (WGS) entry which is preliminary data.</text>
</comment>
<organism evidence="5 6">
    <name type="scientific">Phragmitibacter flavus</name>
    <dbReference type="NCBI Taxonomy" id="2576071"/>
    <lineage>
        <taxon>Bacteria</taxon>
        <taxon>Pseudomonadati</taxon>
        <taxon>Verrucomicrobiota</taxon>
        <taxon>Verrucomicrobiia</taxon>
        <taxon>Verrucomicrobiales</taxon>
        <taxon>Verrucomicrobiaceae</taxon>
        <taxon>Phragmitibacter</taxon>
    </lineage>
</organism>
<dbReference type="OrthoDB" id="9813413at2"/>
<keyword evidence="3" id="KW-0804">Transcription</keyword>
<dbReference type="Pfam" id="PF12833">
    <property type="entry name" value="HTH_18"/>
    <property type="match status" value="1"/>
</dbReference>
<dbReference type="SUPFAM" id="SSF46689">
    <property type="entry name" value="Homeodomain-like"/>
    <property type="match status" value="1"/>
</dbReference>
<dbReference type="AlphaFoldDB" id="A0A5R8KBY3"/>
<feature type="domain" description="HTH araC/xylS-type" evidence="4">
    <location>
        <begin position="192"/>
        <end position="290"/>
    </location>
</feature>
<dbReference type="PANTHER" id="PTHR43280">
    <property type="entry name" value="ARAC-FAMILY TRANSCRIPTIONAL REGULATOR"/>
    <property type="match status" value="1"/>
</dbReference>
<keyword evidence="2" id="KW-0238">DNA-binding</keyword>
<keyword evidence="6" id="KW-1185">Reference proteome</keyword>
<dbReference type="PROSITE" id="PS01124">
    <property type="entry name" value="HTH_ARAC_FAMILY_2"/>
    <property type="match status" value="1"/>
</dbReference>
<accession>A0A5R8KBY3</accession>
<dbReference type="SUPFAM" id="SSF51215">
    <property type="entry name" value="Regulatory protein AraC"/>
    <property type="match status" value="1"/>
</dbReference>
<dbReference type="Gene3D" id="1.10.10.60">
    <property type="entry name" value="Homeodomain-like"/>
    <property type="match status" value="2"/>
</dbReference>
<gene>
    <name evidence="5" type="ORF">FEM03_15940</name>
</gene>
<sequence>MTTMHDDLSETHILGPDTFQIVVRQNDTDQRPWLRHAPTCPALKHHRIAHAGACIAKDPYRIVRMQQSGAYFIACIGGEGRILVDGKWRVCKAGMACLLPPHMLNAFHAIPGKYWSFAWVRYEAAPNTHPILSASSPMLAPFHGLAIHNAISGLHSEAKGAATPSVIHQWLELVQTYVQQFTQPLRMDNRLYHLWNHVEPRLEKDWTVDTLAARAHLSGEHLRRLCLHQLGRPPLRHLTWLRMRRAAELLSTTDEKIETIAHLVGYQNPFVFSNTFKKWIGWRPSEHRNRT</sequence>
<dbReference type="InterPro" id="IPR018060">
    <property type="entry name" value="HTH_AraC"/>
</dbReference>
<dbReference type="InterPro" id="IPR037923">
    <property type="entry name" value="HTH-like"/>
</dbReference>
<dbReference type="Gene3D" id="2.60.120.280">
    <property type="entry name" value="Regulatory protein AraC"/>
    <property type="match status" value="1"/>
</dbReference>
<evidence type="ECO:0000313" key="5">
    <source>
        <dbReference type="EMBL" id="TLD69814.1"/>
    </source>
</evidence>
<dbReference type="GO" id="GO:0003700">
    <property type="term" value="F:DNA-binding transcription factor activity"/>
    <property type="evidence" value="ECO:0007669"/>
    <property type="project" value="InterPro"/>
</dbReference>